<dbReference type="Proteomes" id="UP001154282">
    <property type="component" value="Unassembled WGS sequence"/>
</dbReference>
<protein>
    <submittedName>
        <fullName evidence="2">Uncharacterized protein</fullName>
    </submittedName>
</protein>
<feature type="compositionally biased region" description="Basic and acidic residues" evidence="1">
    <location>
        <begin position="97"/>
        <end position="106"/>
    </location>
</feature>
<comment type="caution">
    <text evidence="2">The sequence shown here is derived from an EMBL/GenBank/DDBJ whole genome shotgun (WGS) entry which is preliminary data.</text>
</comment>
<gene>
    <name evidence="2" type="ORF">LITE_LOCUS41043</name>
</gene>
<keyword evidence="3" id="KW-1185">Reference proteome</keyword>
<name>A0AAV0Q1Q4_9ROSI</name>
<dbReference type="PANTHER" id="PTHR38382:SF1">
    <property type="entry name" value="RNA-BINDING PROTEIN"/>
    <property type="match status" value="1"/>
</dbReference>
<dbReference type="AlphaFoldDB" id="A0AAV0Q1Q4"/>
<organism evidence="2 3">
    <name type="scientific">Linum tenue</name>
    <dbReference type="NCBI Taxonomy" id="586396"/>
    <lineage>
        <taxon>Eukaryota</taxon>
        <taxon>Viridiplantae</taxon>
        <taxon>Streptophyta</taxon>
        <taxon>Embryophyta</taxon>
        <taxon>Tracheophyta</taxon>
        <taxon>Spermatophyta</taxon>
        <taxon>Magnoliopsida</taxon>
        <taxon>eudicotyledons</taxon>
        <taxon>Gunneridae</taxon>
        <taxon>Pentapetalae</taxon>
        <taxon>rosids</taxon>
        <taxon>fabids</taxon>
        <taxon>Malpighiales</taxon>
        <taxon>Linaceae</taxon>
        <taxon>Linum</taxon>
    </lineage>
</organism>
<dbReference type="PANTHER" id="PTHR38382">
    <property type="entry name" value="RNA-BINDING PROTEIN"/>
    <property type="match status" value="1"/>
</dbReference>
<evidence type="ECO:0000313" key="3">
    <source>
        <dbReference type="Proteomes" id="UP001154282"/>
    </source>
</evidence>
<feature type="region of interest" description="Disordered" evidence="1">
    <location>
        <begin position="67"/>
        <end position="107"/>
    </location>
</feature>
<reference evidence="2" key="1">
    <citation type="submission" date="2022-08" db="EMBL/GenBank/DDBJ databases">
        <authorList>
            <person name="Gutierrez-Valencia J."/>
        </authorList>
    </citation>
    <scope>NUCLEOTIDE SEQUENCE</scope>
</reference>
<feature type="region of interest" description="Disordered" evidence="1">
    <location>
        <begin position="27"/>
        <end position="47"/>
    </location>
</feature>
<proteinExistence type="predicted"/>
<accession>A0AAV0Q1Q4</accession>
<sequence>MKPKDNPIRAIGQRSIMSSLVFPSSSNRRNEISALDPDAAGEQKKNGLLNSSKLSLSDFLNKKLQKTAVRSRSLKGKSQPFLSPLGRRTDSSVSAGSKDEMEERNSSAEVDDEVVFHLFKKPAVGEKGNAAADSSCGFGTITKPTDSSSLPGLGFSHSDCPSRTGLQACEQIKHAAAARKPPLVLGGDQQERIRAAEDRFNNKKKRKKVYNHYANGSGWWDCDMEGVDSEEVGFCEIWEAFNDFGSPSFDDEQFGSHRAGLIIHWSSVGAVRRGARRVRAPPAAAIIGKTDTKSAVQTSVLSRVWQCAWKHVPVLSFQSNSFQPYSSFQRYVDKVLALRHPSSVRKLACIHNHRSESNNHVNSLFVKVIQYALSHNAQHLVIHLRTYLDRRSSFSDLFGTISNCNIETLELR</sequence>
<evidence type="ECO:0000313" key="2">
    <source>
        <dbReference type="EMBL" id="CAI0491461.1"/>
    </source>
</evidence>
<evidence type="ECO:0000256" key="1">
    <source>
        <dbReference type="SAM" id="MobiDB-lite"/>
    </source>
</evidence>
<dbReference type="EMBL" id="CAMGYJ010000009">
    <property type="protein sequence ID" value="CAI0491461.1"/>
    <property type="molecule type" value="Genomic_DNA"/>
</dbReference>